<name>A0A6C0IVK1_9ZZZZ</name>
<evidence type="ECO:0000259" key="2">
    <source>
        <dbReference type="SMART" id="SM00563"/>
    </source>
</evidence>
<keyword evidence="1" id="KW-0812">Transmembrane</keyword>
<feature type="transmembrane region" description="Helical" evidence="1">
    <location>
        <begin position="76"/>
        <end position="99"/>
    </location>
</feature>
<dbReference type="AlphaFoldDB" id="A0A6C0IVK1"/>
<accession>A0A6C0IVK1</accession>
<reference evidence="3" key="1">
    <citation type="journal article" date="2020" name="Nature">
        <title>Giant virus diversity and host interactions through global metagenomics.</title>
        <authorList>
            <person name="Schulz F."/>
            <person name="Roux S."/>
            <person name="Paez-Espino D."/>
            <person name="Jungbluth S."/>
            <person name="Walsh D.A."/>
            <person name="Denef V.J."/>
            <person name="McMahon K.D."/>
            <person name="Konstantinidis K.T."/>
            <person name="Eloe-Fadrosh E.A."/>
            <person name="Kyrpides N.C."/>
            <person name="Woyke T."/>
        </authorList>
    </citation>
    <scope>NUCLEOTIDE SEQUENCE</scope>
    <source>
        <strain evidence="3">GVMAG-M-3300024302-11</strain>
    </source>
</reference>
<keyword evidence="1" id="KW-0472">Membrane</keyword>
<dbReference type="SUPFAM" id="SSF69593">
    <property type="entry name" value="Glycerol-3-phosphate (1)-acyltransferase"/>
    <property type="match status" value="1"/>
</dbReference>
<dbReference type="PANTHER" id="PTHR10983:SF24">
    <property type="entry name" value="1-ACYLGLYCEROL-3-PHOSPHATE O-ACYLTRANSFERASE 3, ISOFORM E-RELATED"/>
    <property type="match status" value="1"/>
</dbReference>
<dbReference type="EMBL" id="MN740257">
    <property type="protein sequence ID" value="QHT96475.1"/>
    <property type="molecule type" value="Genomic_DNA"/>
</dbReference>
<dbReference type="CDD" id="cd07990">
    <property type="entry name" value="LPLAT_LCLAT1-like"/>
    <property type="match status" value="1"/>
</dbReference>
<dbReference type="InterPro" id="IPR002123">
    <property type="entry name" value="Plipid/glycerol_acylTrfase"/>
</dbReference>
<organism evidence="3">
    <name type="scientific">viral metagenome</name>
    <dbReference type="NCBI Taxonomy" id="1070528"/>
    <lineage>
        <taxon>unclassified sequences</taxon>
        <taxon>metagenomes</taxon>
        <taxon>organismal metagenomes</taxon>
    </lineage>
</organism>
<feature type="domain" description="Phospholipid/glycerol acyltransferase" evidence="2">
    <location>
        <begin position="75"/>
        <end position="190"/>
    </location>
</feature>
<evidence type="ECO:0000313" key="3">
    <source>
        <dbReference type="EMBL" id="QHT96475.1"/>
    </source>
</evidence>
<protein>
    <recommendedName>
        <fullName evidence="2">Phospholipid/glycerol acyltransferase domain-containing protein</fullName>
    </recommendedName>
</protein>
<dbReference type="PANTHER" id="PTHR10983">
    <property type="entry name" value="1-ACYLGLYCEROL-3-PHOSPHATE ACYLTRANSFERASE-RELATED"/>
    <property type="match status" value="1"/>
</dbReference>
<dbReference type="GO" id="GO:0012505">
    <property type="term" value="C:endomembrane system"/>
    <property type="evidence" value="ECO:0007669"/>
    <property type="project" value="TreeGrafter"/>
</dbReference>
<sequence>MYFLMIKKNYGILKIVFYLCFYYTVSYVFKGDKYNGRLIVKEKWQRCVSDVLRKYFFNNINITGEMKKSDDNKIDLLVANHISTIDFLIIIVILCQFNIPNYYFVFKDSIIKIPIVGPLLSDDIRLTRNWENDEGLISDQLKNIKNGTIIIYPEGTRYDNKKHKQSMEYCIQNKLPIYNYTLAPKAKGLHCMFSILSNSNRLGKIYDLTLIMPKYINKTMYLTKLLGASEIGDLEVYIRELLFNKYDLNYESFKKTLYKHWLSKNMVIDLYLKNLSKLT</sequence>
<evidence type="ECO:0000256" key="1">
    <source>
        <dbReference type="SAM" id="Phobius"/>
    </source>
</evidence>
<dbReference type="GO" id="GO:0003841">
    <property type="term" value="F:1-acylglycerol-3-phosphate O-acyltransferase activity"/>
    <property type="evidence" value="ECO:0007669"/>
    <property type="project" value="TreeGrafter"/>
</dbReference>
<proteinExistence type="predicted"/>
<feature type="transmembrane region" description="Helical" evidence="1">
    <location>
        <begin position="12"/>
        <end position="29"/>
    </location>
</feature>
<dbReference type="Pfam" id="PF01553">
    <property type="entry name" value="Acyltransferase"/>
    <property type="match status" value="1"/>
</dbReference>
<dbReference type="SMART" id="SM00563">
    <property type="entry name" value="PlsC"/>
    <property type="match status" value="1"/>
</dbReference>
<keyword evidence="1" id="KW-1133">Transmembrane helix</keyword>